<reference evidence="1 2" key="1">
    <citation type="submission" date="2024-10" db="EMBL/GenBank/DDBJ databases">
        <authorList>
            <person name="Yibar A."/>
            <person name="Saticioglu I.B."/>
            <person name="Duman M."/>
            <person name="Ajmi N."/>
            <person name="Gurler F."/>
            <person name="Ay H."/>
            <person name="Onuk E."/>
            <person name="Guler S."/>
            <person name="Romalde J.L."/>
        </authorList>
    </citation>
    <scope>NUCLEOTIDE SEQUENCE [LARGE SCALE GENOMIC DNA]</scope>
    <source>
        <strain evidence="1 2">14-MA-B</strain>
    </source>
</reference>
<accession>A0ABW7IUX8</accession>
<name>A0ABW7IUX8_9VIBR</name>
<comment type="caution">
    <text evidence="1">The sequence shown here is derived from an EMBL/GenBank/DDBJ whole genome shotgun (WGS) entry which is preliminary data.</text>
</comment>
<organism evidence="1 2">
    <name type="scientific">Vibrio rumoiensis</name>
    <dbReference type="NCBI Taxonomy" id="76258"/>
    <lineage>
        <taxon>Bacteria</taxon>
        <taxon>Pseudomonadati</taxon>
        <taxon>Pseudomonadota</taxon>
        <taxon>Gammaproteobacteria</taxon>
        <taxon>Vibrionales</taxon>
        <taxon>Vibrionaceae</taxon>
        <taxon>Vibrio</taxon>
    </lineage>
</organism>
<sequence length="698" mass="79726">MAKLKDLINEKNEVDRQTVLKRAFMPYSELIDVDGDELNALTILLNLSLSKPECSNWLDSARAKSYLIDPKHIDISCNEIKWLHSHNLKFPDCRVKNQRIIAHPLPCDASFISSAYLSPSLGWSHNSAVYKHTVWLLSTFIWQGEARYLLDLIRQSDPLWLKLLKQFGLKADSLRQLQQAITCDLPEKTDFPSEIDRFSKQVRFPWGGDYLSITPVVSHAIQLEIERLARDKSSGLNFTTLVFPNSASIGNLCASVGGNMKVLHYPLGLNKDPQSTFSASRNKMGKWLDDYQLTNRKFCKVLSHLCGSESLHTAKKQQRARYFQLRIVRKQIALWLLPLIELRDHLAAENEVSQVSDDSSVITEFLYGDECKIIQLLNPLNQLLQQALQRNQYSSRYAYHPKLLIPLKQQLQWILEKLSKPSVPSGVIKTQENQEQYIHLSSLRVEDANAMSSPYLCGCLSLTAIWGFIHHYQRQLNQPLNDSAVFQFKSVAIFFRNENIKLSAKLTEPSVLKTKRTISQVKRSTILPTRTVDLEFDVVIKVQSKGCLSDYTKQLKAPLPSSLGGGSLFQPNIHSKTNWLETYRSQADLFYRIKSFPAFGAWLFPEEKQPTSFTELTELLSSDGELIPVTNGLHFLEHPVERMNSLTDLHVYAENTIGVAKCVNAINVRFSGKDHFFKQAFWKQENNEATILIQKDKN</sequence>
<dbReference type="EMBL" id="JBIHSN010000002">
    <property type="protein sequence ID" value="MFH0265451.1"/>
    <property type="molecule type" value="Genomic_DNA"/>
</dbReference>
<gene>
    <name evidence="1" type="ORF">ACGRQ9_08085</name>
</gene>
<protein>
    <submittedName>
        <fullName evidence="1">Type I-F CRISPR-associated protein Csy2</fullName>
    </submittedName>
</protein>
<proteinExistence type="predicted"/>
<keyword evidence="2" id="KW-1185">Reference proteome</keyword>
<dbReference type="Pfam" id="PF09614">
    <property type="entry name" value="Cas_Csy2"/>
    <property type="match status" value="1"/>
</dbReference>
<evidence type="ECO:0000313" key="2">
    <source>
        <dbReference type="Proteomes" id="UP001607151"/>
    </source>
</evidence>
<evidence type="ECO:0000313" key="1">
    <source>
        <dbReference type="EMBL" id="MFH0265451.1"/>
    </source>
</evidence>
<dbReference type="RefSeq" id="WP_394607666.1">
    <property type="nucleotide sequence ID" value="NZ_JBIHSN010000002.1"/>
</dbReference>
<dbReference type="InterPro" id="IPR013398">
    <property type="entry name" value="CRISPR-assoc_prot_Csy2"/>
</dbReference>
<dbReference type="Proteomes" id="UP001607151">
    <property type="component" value="Unassembled WGS sequence"/>
</dbReference>